<feature type="transmembrane region" description="Helical" evidence="7">
    <location>
        <begin position="412"/>
        <end position="431"/>
    </location>
</feature>
<dbReference type="PANTHER" id="PTHR23513">
    <property type="entry name" value="INTEGRAL MEMBRANE EFFLUX PROTEIN-RELATED"/>
    <property type="match status" value="1"/>
</dbReference>
<evidence type="ECO:0000256" key="2">
    <source>
        <dbReference type="ARBA" id="ARBA00022475"/>
    </source>
</evidence>
<evidence type="ECO:0000313" key="9">
    <source>
        <dbReference type="Proteomes" id="UP001595900"/>
    </source>
</evidence>
<evidence type="ECO:0000256" key="3">
    <source>
        <dbReference type="ARBA" id="ARBA00022692"/>
    </source>
</evidence>
<feature type="compositionally biased region" description="Low complexity" evidence="6">
    <location>
        <begin position="1"/>
        <end position="19"/>
    </location>
</feature>
<dbReference type="PANTHER" id="PTHR23513:SF6">
    <property type="entry name" value="MAJOR FACILITATOR SUPERFAMILY ASSOCIATED DOMAIN-CONTAINING PROTEIN"/>
    <property type="match status" value="1"/>
</dbReference>
<dbReference type="RefSeq" id="WP_390226807.1">
    <property type="nucleotide sequence ID" value="NZ_JBHSCN010000002.1"/>
</dbReference>
<dbReference type="InterPro" id="IPR036259">
    <property type="entry name" value="MFS_trans_sf"/>
</dbReference>
<reference evidence="9" key="1">
    <citation type="journal article" date="2019" name="Int. J. Syst. Evol. Microbiol.">
        <title>The Global Catalogue of Microorganisms (GCM) 10K type strain sequencing project: providing services to taxonomists for standard genome sequencing and annotation.</title>
        <authorList>
            <consortium name="The Broad Institute Genomics Platform"/>
            <consortium name="The Broad Institute Genome Sequencing Center for Infectious Disease"/>
            <person name="Wu L."/>
            <person name="Ma J."/>
        </authorList>
    </citation>
    <scope>NUCLEOTIDE SEQUENCE [LARGE SCALE GENOMIC DNA]</scope>
    <source>
        <strain evidence="9">CGMCC 1.10363</strain>
    </source>
</reference>
<feature type="transmembrane region" description="Helical" evidence="7">
    <location>
        <begin position="257"/>
        <end position="278"/>
    </location>
</feature>
<evidence type="ECO:0000256" key="4">
    <source>
        <dbReference type="ARBA" id="ARBA00022989"/>
    </source>
</evidence>
<keyword evidence="5 7" id="KW-0472">Membrane</keyword>
<feature type="region of interest" description="Disordered" evidence="6">
    <location>
        <begin position="1"/>
        <end position="26"/>
    </location>
</feature>
<dbReference type="CDD" id="cd06173">
    <property type="entry name" value="MFS_MefA_like"/>
    <property type="match status" value="1"/>
</dbReference>
<dbReference type="Proteomes" id="UP001595900">
    <property type="component" value="Unassembled WGS sequence"/>
</dbReference>
<feature type="transmembrane region" description="Helical" evidence="7">
    <location>
        <begin position="320"/>
        <end position="340"/>
    </location>
</feature>
<sequence length="447" mass="45442">MSPMSSSAATGDAGAATSAPHRPSSRNGKLSIWILAVGELSASLGVQIALFAVPLLAVTRFHASPMQMGILNLVDSAAALTLGLLIGATVDRLGGAVAVAVADLIRCAAVAVVGVTVIVGPSLWALYAGMFVVGAASLMHDAGVSTAVLELGGRAPRSLNRANALLRGSSVVSELTGAGLAGVLVVTLGFAASLMSGGLGFGIAALCALAALALRPTRARNRSSAPTRETTETRVRGLSGIADGVGFIWSHPVLRPLVISTVQFNFFTAAFQAVFLYYCVHDLGFGAEELAVVGIAAGVGGLLGSALVASALVNRRQKGWYLASLAAPSAALIAILLAAGQPGLTALTLVAAAEFIWALAMVICIVLFNTLRQISSPDRLVGQVAASERVLALAGELPGALLGGLVGEAVAVRLPMLAAVCGIVLSIFWLIRIPDWSRTGLEDEVET</sequence>
<protein>
    <submittedName>
        <fullName evidence="8">MFS transporter</fullName>
    </submittedName>
</protein>
<comment type="subcellular location">
    <subcellularLocation>
        <location evidence="1">Cell membrane</location>
        <topology evidence="1">Multi-pass membrane protein</topology>
    </subcellularLocation>
</comment>
<evidence type="ECO:0000313" key="8">
    <source>
        <dbReference type="EMBL" id="MFC4242028.1"/>
    </source>
</evidence>
<evidence type="ECO:0000256" key="6">
    <source>
        <dbReference type="SAM" id="MobiDB-lite"/>
    </source>
</evidence>
<feature type="transmembrane region" description="Helical" evidence="7">
    <location>
        <begin position="197"/>
        <end position="214"/>
    </location>
</feature>
<proteinExistence type="predicted"/>
<dbReference type="SUPFAM" id="SSF103473">
    <property type="entry name" value="MFS general substrate transporter"/>
    <property type="match status" value="1"/>
</dbReference>
<comment type="caution">
    <text evidence="8">The sequence shown here is derived from an EMBL/GenBank/DDBJ whole genome shotgun (WGS) entry which is preliminary data.</text>
</comment>
<gene>
    <name evidence="8" type="ORF">ACFOYW_01475</name>
</gene>
<accession>A0ABV8Q312</accession>
<evidence type="ECO:0000256" key="7">
    <source>
        <dbReference type="SAM" id="Phobius"/>
    </source>
</evidence>
<feature type="transmembrane region" description="Helical" evidence="7">
    <location>
        <begin position="346"/>
        <end position="368"/>
    </location>
</feature>
<keyword evidence="4 7" id="KW-1133">Transmembrane helix</keyword>
<dbReference type="EMBL" id="JBHSCN010000002">
    <property type="protein sequence ID" value="MFC4242028.1"/>
    <property type="molecule type" value="Genomic_DNA"/>
</dbReference>
<organism evidence="8 9">
    <name type="scientific">Gryllotalpicola reticulitermitis</name>
    <dbReference type="NCBI Taxonomy" id="1184153"/>
    <lineage>
        <taxon>Bacteria</taxon>
        <taxon>Bacillati</taxon>
        <taxon>Actinomycetota</taxon>
        <taxon>Actinomycetes</taxon>
        <taxon>Micrococcales</taxon>
        <taxon>Microbacteriaceae</taxon>
        <taxon>Gryllotalpicola</taxon>
    </lineage>
</organism>
<name>A0ABV8Q312_9MICO</name>
<evidence type="ECO:0000256" key="1">
    <source>
        <dbReference type="ARBA" id="ARBA00004651"/>
    </source>
</evidence>
<feature type="transmembrane region" description="Helical" evidence="7">
    <location>
        <begin position="290"/>
        <end position="313"/>
    </location>
</feature>
<keyword evidence="2" id="KW-1003">Cell membrane</keyword>
<dbReference type="Pfam" id="PF07690">
    <property type="entry name" value="MFS_1"/>
    <property type="match status" value="1"/>
</dbReference>
<feature type="transmembrane region" description="Helical" evidence="7">
    <location>
        <begin position="32"/>
        <end position="57"/>
    </location>
</feature>
<keyword evidence="3 7" id="KW-0812">Transmembrane</keyword>
<feature type="transmembrane region" description="Helical" evidence="7">
    <location>
        <begin position="69"/>
        <end position="90"/>
    </location>
</feature>
<dbReference type="InterPro" id="IPR011701">
    <property type="entry name" value="MFS"/>
</dbReference>
<dbReference type="Gene3D" id="1.20.1250.20">
    <property type="entry name" value="MFS general substrate transporter like domains"/>
    <property type="match status" value="1"/>
</dbReference>
<keyword evidence="9" id="KW-1185">Reference proteome</keyword>
<evidence type="ECO:0000256" key="5">
    <source>
        <dbReference type="ARBA" id="ARBA00023136"/>
    </source>
</evidence>